<name>A0ACC1TN54_9AGAR</name>
<gene>
    <name evidence="1" type="ORF">F5876DRAFT_50538</name>
</gene>
<comment type="caution">
    <text evidence="1">The sequence shown here is derived from an EMBL/GenBank/DDBJ whole genome shotgun (WGS) entry which is preliminary data.</text>
</comment>
<dbReference type="EMBL" id="MU795466">
    <property type="protein sequence ID" value="KAJ3806164.1"/>
    <property type="molecule type" value="Genomic_DNA"/>
</dbReference>
<evidence type="ECO:0000313" key="2">
    <source>
        <dbReference type="Proteomes" id="UP001163835"/>
    </source>
</evidence>
<reference evidence="1" key="1">
    <citation type="submission" date="2022-09" db="EMBL/GenBank/DDBJ databases">
        <title>A Global Phylogenomic Analysis of the Shiitake Genus Lentinula.</title>
        <authorList>
            <consortium name="DOE Joint Genome Institute"/>
            <person name="Sierra-Patev S."/>
            <person name="Min B."/>
            <person name="Naranjo-Ortiz M."/>
            <person name="Looney B."/>
            <person name="Konkel Z."/>
            <person name="Slot J.C."/>
            <person name="Sakamoto Y."/>
            <person name="Steenwyk J.L."/>
            <person name="Rokas A."/>
            <person name="Carro J."/>
            <person name="Camarero S."/>
            <person name="Ferreira P."/>
            <person name="Molpeceres G."/>
            <person name="Ruiz-Duenas F.J."/>
            <person name="Serrano A."/>
            <person name="Henrissat B."/>
            <person name="Drula E."/>
            <person name="Hughes K.W."/>
            <person name="Mata J.L."/>
            <person name="Ishikawa N.K."/>
            <person name="Vargas-Isla R."/>
            <person name="Ushijima S."/>
            <person name="Smith C.A."/>
            <person name="Ahrendt S."/>
            <person name="Andreopoulos W."/>
            <person name="He G."/>
            <person name="Labutti K."/>
            <person name="Lipzen A."/>
            <person name="Ng V."/>
            <person name="Riley R."/>
            <person name="Sandor L."/>
            <person name="Barry K."/>
            <person name="Martinez A.T."/>
            <person name="Xiao Y."/>
            <person name="Gibbons J.G."/>
            <person name="Terashima K."/>
            <person name="Grigoriev I.V."/>
            <person name="Hibbett D.S."/>
        </authorList>
    </citation>
    <scope>NUCLEOTIDE SEQUENCE</scope>
    <source>
        <strain evidence="1">TMI1499</strain>
    </source>
</reference>
<organism evidence="1 2">
    <name type="scientific">Lentinula aff. lateritia</name>
    <dbReference type="NCBI Taxonomy" id="2804960"/>
    <lineage>
        <taxon>Eukaryota</taxon>
        <taxon>Fungi</taxon>
        <taxon>Dikarya</taxon>
        <taxon>Basidiomycota</taxon>
        <taxon>Agaricomycotina</taxon>
        <taxon>Agaricomycetes</taxon>
        <taxon>Agaricomycetidae</taxon>
        <taxon>Agaricales</taxon>
        <taxon>Marasmiineae</taxon>
        <taxon>Omphalotaceae</taxon>
        <taxon>Lentinula</taxon>
    </lineage>
</organism>
<sequence>MASWNGNDSDHNFSLIRERLDSSRSRYGSYNEYSDYGDKLHDNSNQSPFLRDVSQIMRDDGPLRELWDHGAGGAHPPRGLGLRNSLSRAYSGGGGGTTSRRHSVSVVQPVRRGRMGRTASMSGGVHPHVGSSSGRTGIGRGSLMISDEDLLDAGAPMPDLRMGMHGGMHPVDALNSNFGMMNLNDINQSLPGHQYHEKDSTHASQEHTPQQHTQPPPPGNQPQGPNGLGAGTSYASHARSTSQSQQQGGSSPTMGRGMGIPPQGFYSQHPSAQPQQGPTYTQAHAHQQSQPQPEHALGRGVPLSAVPHTWKLFIVEFKAGRTDLFYLTDASDSYPIKVGDLVIVEADRGRDLGRVVNDNISVDEVEAWLDAGRSSSGQILDLRSTGSKKEINPKQIYGKAGPAEASLLAAKMSDEMKALQLCQSKVRAKKLPMEVVDAEYQWDRRKLTFYFVADKRIDFRELVRELFRLYKTRIWMASLQGGGGVEP</sequence>
<evidence type="ECO:0000313" key="1">
    <source>
        <dbReference type="EMBL" id="KAJ3806164.1"/>
    </source>
</evidence>
<accession>A0ACC1TN54</accession>
<dbReference type="Proteomes" id="UP001163835">
    <property type="component" value="Unassembled WGS sequence"/>
</dbReference>
<proteinExistence type="predicted"/>
<protein>
    <submittedName>
        <fullName evidence="1">PSP1 C-terminal conserved region-domain-containing protein</fullName>
    </submittedName>
</protein>
<keyword evidence="2" id="KW-1185">Reference proteome</keyword>